<evidence type="ECO:0000313" key="5">
    <source>
        <dbReference type="Proteomes" id="UP000680588"/>
    </source>
</evidence>
<organism evidence="4 5">
    <name type="scientific">Arthrobacter sunyaminii</name>
    <dbReference type="NCBI Taxonomy" id="2816859"/>
    <lineage>
        <taxon>Bacteria</taxon>
        <taxon>Bacillati</taxon>
        <taxon>Actinomycetota</taxon>
        <taxon>Actinomycetes</taxon>
        <taxon>Micrococcales</taxon>
        <taxon>Micrococcaceae</taxon>
        <taxon>Arthrobacter</taxon>
    </lineage>
</organism>
<feature type="transmembrane region" description="Helical" evidence="2">
    <location>
        <begin position="12"/>
        <end position="31"/>
    </location>
</feature>
<keyword evidence="2" id="KW-0812">Transmembrane</keyword>
<reference evidence="4" key="1">
    <citation type="submission" date="2021-06" db="EMBL/GenBank/DDBJ databases">
        <title>Novel species in genus Arthrobacter.</title>
        <authorList>
            <person name="Zhang G."/>
        </authorList>
    </citation>
    <scope>NUCLEOTIDE SEQUENCE</scope>
    <source>
        <strain evidence="4">Zg-ZUI122</strain>
    </source>
</reference>
<dbReference type="EMBL" id="CP076456">
    <property type="protein sequence ID" value="QWQ37126.1"/>
    <property type="molecule type" value="Genomic_DNA"/>
</dbReference>
<keyword evidence="2" id="KW-0472">Membrane</keyword>
<proteinExistence type="predicted"/>
<dbReference type="Pfam" id="PF01882">
    <property type="entry name" value="DUF58"/>
    <property type="match status" value="1"/>
</dbReference>
<dbReference type="RefSeq" id="WP_207347442.1">
    <property type="nucleotide sequence ID" value="NZ_CP076456.1"/>
</dbReference>
<gene>
    <name evidence="4" type="ORF">KG104_04975</name>
</gene>
<accession>A0A975S7A7</accession>
<evidence type="ECO:0000313" key="4">
    <source>
        <dbReference type="EMBL" id="QWQ37126.1"/>
    </source>
</evidence>
<keyword evidence="2" id="KW-1133">Transmembrane helix</keyword>
<feature type="domain" description="DUF58" evidence="3">
    <location>
        <begin position="204"/>
        <end position="249"/>
    </location>
</feature>
<name>A0A975S7A7_9MICC</name>
<dbReference type="AlphaFoldDB" id="A0A975S7A7"/>
<feature type="transmembrane region" description="Helical" evidence="2">
    <location>
        <begin position="37"/>
        <end position="57"/>
    </location>
</feature>
<protein>
    <submittedName>
        <fullName evidence="4">DUF58 domain-containing protein</fullName>
    </submittedName>
</protein>
<dbReference type="InterPro" id="IPR002881">
    <property type="entry name" value="DUF58"/>
</dbReference>
<keyword evidence="5" id="KW-1185">Reference proteome</keyword>
<evidence type="ECO:0000259" key="3">
    <source>
        <dbReference type="Pfam" id="PF01882"/>
    </source>
</evidence>
<feature type="region of interest" description="Disordered" evidence="1">
    <location>
        <begin position="372"/>
        <end position="394"/>
    </location>
</feature>
<evidence type="ECO:0000256" key="1">
    <source>
        <dbReference type="SAM" id="MobiDB-lite"/>
    </source>
</evidence>
<dbReference type="PANTHER" id="PTHR34351:SF1">
    <property type="entry name" value="SLR1927 PROTEIN"/>
    <property type="match status" value="1"/>
</dbReference>
<sequence length="495" mass="51902">MDFASAARLLTARGWGLVAAGAAALLTAHIMGRRDALILGLFLLALPLLSALALRLVKPVFLVERTFSPATVETGVPARVMLSLRTPRPVRQSASMREGLPLRFGQSPVFRFPARFPDADGASTYEYQLRSARRGMFPIGPVTAEFTDLFGLSRRLHTLGATDPLVVSPAPQELPAASLGGPRGTEGSVSNPRRGSPSEDDVSTREYRAGDPMRRVHWAATARHGELMVRQEEPVTSPSATLLLDSRQSCFAGGLGTPLWTDPAAGNGLSTSESFEWAVTASVSAAAFLLDNGYSLHLLDAYARPGLGRSPSTPDPLQCDFSGAAGLQDIAEGLAALELEARPFERQADTGKAAVPGSVPAARFRGIRAVRGAHSAGTASPKGADPSPAENRRAFGSGLADTLAQRRRGPLVAVLGRLTADDAARLAPAADYATLACAVLVTDRLQEAGPALAVLHAAGWQAVAATPESDLARCWAAFASAAQPVTSSPGREDRP</sequence>
<dbReference type="PANTHER" id="PTHR34351">
    <property type="entry name" value="SLR1927 PROTEIN-RELATED"/>
    <property type="match status" value="1"/>
</dbReference>
<evidence type="ECO:0000256" key="2">
    <source>
        <dbReference type="SAM" id="Phobius"/>
    </source>
</evidence>
<dbReference type="KEGG" id="asun:KG104_04975"/>
<dbReference type="Proteomes" id="UP000680588">
    <property type="component" value="Chromosome"/>
</dbReference>
<feature type="region of interest" description="Disordered" evidence="1">
    <location>
        <begin position="166"/>
        <end position="208"/>
    </location>
</feature>